<sequence>MRFSRRSARPDLDVARGERLLAWAGPEGPDGPDGPDGPVVGGSRDALYLRRGQAPVRRLPWEQVEAADWDAETDTLRVSEVGSWGEQRVEHELVLHEATRLLELVRERVTASMVYQHQVSLGPRRGLRVVARRAPSGREPVRWFYEYDEGVDPADPAVREAAEQALALARQQVEGG</sequence>
<evidence type="ECO:0000256" key="1">
    <source>
        <dbReference type="SAM" id="MobiDB-lite"/>
    </source>
</evidence>
<feature type="region of interest" description="Disordered" evidence="1">
    <location>
        <begin position="19"/>
        <end position="43"/>
    </location>
</feature>
<evidence type="ECO:0000313" key="2">
    <source>
        <dbReference type="EMBL" id="NYD59438.1"/>
    </source>
</evidence>
<dbReference type="EMBL" id="JACCBE010000001">
    <property type="protein sequence ID" value="NYD59438.1"/>
    <property type="molecule type" value="Genomic_DNA"/>
</dbReference>
<reference evidence="2 3" key="1">
    <citation type="submission" date="2020-07" db="EMBL/GenBank/DDBJ databases">
        <title>Sequencing the genomes of 1000 actinobacteria strains.</title>
        <authorList>
            <person name="Klenk H.-P."/>
        </authorList>
    </citation>
    <scope>NUCLEOTIDE SEQUENCE [LARGE SCALE GENOMIC DNA]</scope>
    <source>
        <strain evidence="2 3">DSM 18965</strain>
    </source>
</reference>
<comment type="caution">
    <text evidence="2">The sequence shown here is derived from an EMBL/GenBank/DDBJ whole genome shotgun (WGS) entry which is preliminary data.</text>
</comment>
<dbReference type="Proteomes" id="UP000516957">
    <property type="component" value="Unassembled WGS sequence"/>
</dbReference>
<name>A0A7Y9JTD6_9ACTN</name>
<organism evidence="2 3">
    <name type="scientific">Nocardioides marinisabuli</name>
    <dbReference type="NCBI Taxonomy" id="419476"/>
    <lineage>
        <taxon>Bacteria</taxon>
        <taxon>Bacillati</taxon>
        <taxon>Actinomycetota</taxon>
        <taxon>Actinomycetes</taxon>
        <taxon>Propionibacteriales</taxon>
        <taxon>Nocardioidaceae</taxon>
        <taxon>Nocardioides</taxon>
    </lineage>
</organism>
<proteinExistence type="predicted"/>
<gene>
    <name evidence="2" type="ORF">BKA08_003676</name>
</gene>
<evidence type="ECO:0000313" key="3">
    <source>
        <dbReference type="Proteomes" id="UP000516957"/>
    </source>
</evidence>
<accession>A0A7Y9JTD6</accession>
<dbReference type="AlphaFoldDB" id="A0A7Y9JTD6"/>
<protein>
    <submittedName>
        <fullName evidence="2">Uncharacterized protein</fullName>
    </submittedName>
</protein>
<keyword evidence="3" id="KW-1185">Reference proteome</keyword>
<dbReference type="RefSeq" id="WP_179616887.1">
    <property type="nucleotide sequence ID" value="NZ_JACCBE010000001.1"/>
</dbReference>